<feature type="region of interest" description="Disordered" evidence="1">
    <location>
        <begin position="226"/>
        <end position="481"/>
    </location>
</feature>
<dbReference type="AlphaFoldDB" id="A0A9Q1AU49"/>
<feature type="region of interest" description="Disordered" evidence="1">
    <location>
        <begin position="615"/>
        <end position="636"/>
    </location>
</feature>
<protein>
    <submittedName>
        <fullName evidence="2">Uncharacterized protein</fullName>
    </submittedName>
</protein>
<organism evidence="2 3">
    <name type="scientific">Phrynocephalus forsythii</name>
    <dbReference type="NCBI Taxonomy" id="171643"/>
    <lineage>
        <taxon>Eukaryota</taxon>
        <taxon>Metazoa</taxon>
        <taxon>Chordata</taxon>
        <taxon>Craniata</taxon>
        <taxon>Vertebrata</taxon>
        <taxon>Euteleostomi</taxon>
        <taxon>Lepidosauria</taxon>
        <taxon>Squamata</taxon>
        <taxon>Bifurcata</taxon>
        <taxon>Unidentata</taxon>
        <taxon>Episquamata</taxon>
        <taxon>Toxicofera</taxon>
        <taxon>Iguania</taxon>
        <taxon>Acrodonta</taxon>
        <taxon>Agamidae</taxon>
        <taxon>Agaminae</taxon>
        <taxon>Phrynocephalus</taxon>
    </lineage>
</organism>
<feature type="compositionally biased region" description="Basic and acidic residues" evidence="1">
    <location>
        <begin position="1"/>
        <end position="24"/>
    </location>
</feature>
<feature type="compositionally biased region" description="Basic and acidic residues" evidence="1">
    <location>
        <begin position="306"/>
        <end position="320"/>
    </location>
</feature>
<reference evidence="2" key="1">
    <citation type="journal article" date="2023" name="DNA Res.">
        <title>Chromosome-level genome assembly of Phrynocephalus forsythii using third-generation DNA sequencing and Hi-C analysis.</title>
        <authorList>
            <person name="Qi Y."/>
            <person name="Zhao W."/>
            <person name="Zhao Y."/>
            <person name="Niu C."/>
            <person name="Cao S."/>
            <person name="Zhang Y."/>
        </authorList>
    </citation>
    <scope>NUCLEOTIDE SEQUENCE</scope>
    <source>
        <tissue evidence="2">Muscle</tissue>
    </source>
</reference>
<sequence>MPCKPKEDLPSGAREKQVDTEENVKALSCYNGHPCQDPAKGRVPGQHHGPQERRTGWSPCHGEDSHETLRRTELPPCERVAPEMDSGGFPKGGWRDGSSPPLPRKLGARATPATKQAKSSPCFPVSKLGAPSRSAARKANVKGATKQQPRSGTWSKELIHKIVQQKNKLHKAVTQGSKATPFPSLAGGRLVPKMKDSPFGEYDYISESDEERVEYAKRHCRRKLGARLSGRLRGSFGRRRPGRTGWEKKEEEKEPAWRFGPRRVLREEPRRTEERLASRAWRRSSRSSSSSCHSTSLSSHSSPGTERADSDTEKESEGGRGRLLPSISPPERPLARARQLARPEKEGAKTQPVGSAAPPRERPSASPLLHPSREGAWLHPEKEEPRHSRGSLGHGPRAPFGPKEPDGFSESSSRRQGCQAGGTAALEADPSWQGGHRHPRQFPAYQGGEASEGRQEELLSASPRGLPGEGDTSCRQGQAKGWREPTECLAPGGCFNGSPPVDAGVVGKGLATPAEATRMFSDCKGRPGHSEPSGLFSAPTEPAHRTSFYLSPQDLGAGLLFKESPHPSGPYGAESQPPTAPAPLGFDPSSVFGELPAAGFCTAMYEEVDTSREGYVSFEGPGQQPGKMGTSDQPYPSFLHDKAWPLVEEGGAAALPEGLSSFHGLAEEKPGPKRYPGALSPAADYSLPFLSAASEDELEIKRLVTELENQLQAGKLHLEEEEEEEEEEAPGGPSTAPTPPAGRTEPPREFLPSTLGQESPGKGLFLAEADLEAEDLLAASAYPCGRLDPEKTASGPMNGRHRDTWPCSAPFDPPFKEALPLPSASELLLAAPLSSKGDPGNFTKA</sequence>
<feature type="compositionally biased region" description="Basic and acidic residues" evidence="1">
    <location>
        <begin position="264"/>
        <end position="277"/>
    </location>
</feature>
<keyword evidence="3" id="KW-1185">Reference proteome</keyword>
<feature type="compositionally biased region" description="Acidic residues" evidence="1">
    <location>
        <begin position="719"/>
        <end position="729"/>
    </location>
</feature>
<dbReference type="EMBL" id="JAPFRF010000013">
    <property type="protein sequence ID" value="KAJ7311880.1"/>
    <property type="molecule type" value="Genomic_DNA"/>
</dbReference>
<feature type="region of interest" description="Disordered" evidence="1">
    <location>
        <begin position="712"/>
        <end position="767"/>
    </location>
</feature>
<feature type="region of interest" description="Disordered" evidence="1">
    <location>
        <begin position="1"/>
        <end position="156"/>
    </location>
</feature>
<evidence type="ECO:0000313" key="3">
    <source>
        <dbReference type="Proteomes" id="UP001142489"/>
    </source>
</evidence>
<name>A0A9Q1AU49_9SAUR</name>
<feature type="compositionally biased region" description="Low complexity" evidence="1">
    <location>
        <begin position="286"/>
        <end position="302"/>
    </location>
</feature>
<dbReference type="PANTHER" id="PTHR21465">
    <property type="entry name" value="ZINC FINGER PROTEIN 469"/>
    <property type="match status" value="1"/>
</dbReference>
<feature type="compositionally biased region" description="Polar residues" evidence="1">
    <location>
        <begin position="145"/>
        <end position="154"/>
    </location>
</feature>
<dbReference type="OrthoDB" id="8963787at2759"/>
<feature type="region of interest" description="Disordered" evidence="1">
    <location>
        <begin position="781"/>
        <end position="805"/>
    </location>
</feature>
<comment type="caution">
    <text evidence="2">The sequence shown here is derived from an EMBL/GenBank/DDBJ whole genome shotgun (WGS) entry which is preliminary data.</text>
</comment>
<dbReference type="Proteomes" id="UP001142489">
    <property type="component" value="Unassembled WGS sequence"/>
</dbReference>
<feature type="compositionally biased region" description="Basic and acidic residues" evidence="1">
    <location>
        <begin position="245"/>
        <end position="256"/>
    </location>
</feature>
<feature type="region of interest" description="Disordered" evidence="1">
    <location>
        <begin position="559"/>
        <end position="582"/>
    </location>
</feature>
<feature type="compositionally biased region" description="Low complexity" evidence="1">
    <location>
        <begin position="226"/>
        <end position="235"/>
    </location>
</feature>
<evidence type="ECO:0000313" key="2">
    <source>
        <dbReference type="EMBL" id="KAJ7311880.1"/>
    </source>
</evidence>
<feature type="region of interest" description="Disordered" evidence="1">
    <location>
        <begin position="169"/>
        <end position="193"/>
    </location>
</feature>
<accession>A0A9Q1AU49</accession>
<dbReference type="InterPro" id="IPR039270">
    <property type="entry name" value="ZNF469"/>
</dbReference>
<evidence type="ECO:0000256" key="1">
    <source>
        <dbReference type="SAM" id="MobiDB-lite"/>
    </source>
</evidence>
<proteinExistence type="predicted"/>
<feature type="compositionally biased region" description="Basic and acidic residues" evidence="1">
    <location>
        <begin position="49"/>
        <end position="73"/>
    </location>
</feature>
<dbReference type="PANTHER" id="PTHR21465:SF2">
    <property type="entry name" value="ZINC FINGER PROTEIN 469"/>
    <property type="match status" value="1"/>
</dbReference>
<gene>
    <name evidence="2" type="ORF">JRQ81_006196</name>
</gene>